<gene>
    <name evidence="1" type="ordered locus">Psta_2198</name>
</gene>
<dbReference type="Proteomes" id="UP000001887">
    <property type="component" value="Chromosome"/>
</dbReference>
<name>D2R2M9_PIRSD</name>
<reference evidence="1 2" key="1">
    <citation type="journal article" date="2009" name="Stand. Genomic Sci.">
        <title>Complete genome sequence of Pirellula staleyi type strain (ATCC 27377).</title>
        <authorList>
            <person name="Clum A."/>
            <person name="Tindall B.J."/>
            <person name="Sikorski J."/>
            <person name="Ivanova N."/>
            <person name="Mavrommatis K."/>
            <person name="Lucas S."/>
            <person name="Glavina del Rio T."/>
            <person name="Nolan M."/>
            <person name="Chen F."/>
            <person name="Tice H."/>
            <person name="Pitluck S."/>
            <person name="Cheng J.F."/>
            <person name="Chertkov O."/>
            <person name="Brettin T."/>
            <person name="Han C."/>
            <person name="Detter J.C."/>
            <person name="Kuske C."/>
            <person name="Bruce D."/>
            <person name="Goodwin L."/>
            <person name="Ovchinikova G."/>
            <person name="Pati A."/>
            <person name="Mikhailova N."/>
            <person name="Chen A."/>
            <person name="Palaniappan K."/>
            <person name="Land M."/>
            <person name="Hauser L."/>
            <person name="Chang Y.J."/>
            <person name="Jeffries C.D."/>
            <person name="Chain P."/>
            <person name="Rohde M."/>
            <person name="Goker M."/>
            <person name="Bristow J."/>
            <person name="Eisen J.A."/>
            <person name="Markowitz V."/>
            <person name="Hugenholtz P."/>
            <person name="Kyrpides N.C."/>
            <person name="Klenk H.P."/>
            <person name="Lapidus A."/>
        </authorList>
    </citation>
    <scope>NUCLEOTIDE SEQUENCE [LARGE SCALE GENOMIC DNA]</scope>
    <source>
        <strain evidence="2">ATCC 27377 / DSM 6068 / ICPB 4128</strain>
    </source>
</reference>
<proteinExistence type="predicted"/>
<organism evidence="1 2">
    <name type="scientific">Pirellula staleyi (strain ATCC 27377 / DSM 6068 / ICPB 4128)</name>
    <name type="common">Pirella staleyi</name>
    <dbReference type="NCBI Taxonomy" id="530564"/>
    <lineage>
        <taxon>Bacteria</taxon>
        <taxon>Pseudomonadati</taxon>
        <taxon>Planctomycetota</taxon>
        <taxon>Planctomycetia</taxon>
        <taxon>Pirellulales</taxon>
        <taxon>Pirellulaceae</taxon>
        <taxon>Pirellula</taxon>
    </lineage>
</organism>
<dbReference type="KEGG" id="psl:Psta_2198"/>
<accession>D2R2M9</accession>
<protein>
    <submittedName>
        <fullName evidence="1">Uncharacterized protein</fullName>
    </submittedName>
</protein>
<evidence type="ECO:0000313" key="2">
    <source>
        <dbReference type="Proteomes" id="UP000001887"/>
    </source>
</evidence>
<dbReference type="AlphaFoldDB" id="D2R2M9"/>
<keyword evidence="2" id="KW-1185">Reference proteome</keyword>
<dbReference type="HOGENOM" id="CLU_1783135_0_0_0"/>
<dbReference type="eggNOG" id="ENOG5033CAN">
    <property type="taxonomic scope" value="Bacteria"/>
</dbReference>
<sequence length="147" mass="17232">MPLVYKQFGVELMYPEGWTITEEMTDDWPRTVTLQSPNTSFWTLTAYPANYKILELIDFHVDSLREEFPDLEVLESKEEFVDARLTGVDICFFYLDLLVEAKIRAMRTPSMTLVWHYQGESREFEAMEPVFSAIATSMLRTQVQRAE</sequence>
<dbReference type="EMBL" id="CP001848">
    <property type="protein sequence ID" value="ADB16869.1"/>
    <property type="molecule type" value="Genomic_DNA"/>
</dbReference>
<evidence type="ECO:0000313" key="1">
    <source>
        <dbReference type="EMBL" id="ADB16869.1"/>
    </source>
</evidence>